<proteinExistence type="inferred from homology"/>
<evidence type="ECO:0000313" key="4">
    <source>
        <dbReference type="Proteomes" id="UP000504604"/>
    </source>
</evidence>
<comment type="similarity">
    <text evidence="1">Belongs to the PPR family. P subfamily.</text>
</comment>
<evidence type="ECO:0000256" key="2">
    <source>
        <dbReference type="ARBA" id="ARBA00022737"/>
    </source>
</evidence>
<dbReference type="NCBIfam" id="TIGR00756">
    <property type="entry name" value="PPR"/>
    <property type="match status" value="9"/>
</dbReference>
<dbReference type="GeneID" id="105164635"/>
<feature type="repeat" description="PPR" evidence="3">
    <location>
        <begin position="304"/>
        <end position="338"/>
    </location>
</feature>
<dbReference type="KEGG" id="sind:105164635"/>
<dbReference type="RefSeq" id="XP_011081631.1">
    <property type="nucleotide sequence ID" value="XM_011083329.2"/>
</dbReference>
<gene>
    <name evidence="5" type="primary">LOC105164635</name>
</gene>
<feature type="repeat" description="PPR" evidence="3">
    <location>
        <begin position="339"/>
        <end position="373"/>
    </location>
</feature>
<feature type="repeat" description="PPR" evidence="3">
    <location>
        <begin position="409"/>
        <end position="443"/>
    </location>
</feature>
<feature type="repeat" description="PPR" evidence="3">
    <location>
        <begin position="200"/>
        <end position="230"/>
    </location>
</feature>
<dbReference type="InterPro" id="IPR002885">
    <property type="entry name" value="PPR_rpt"/>
</dbReference>
<evidence type="ECO:0000313" key="5">
    <source>
        <dbReference type="RefSeq" id="XP_011081631.1"/>
    </source>
</evidence>
<evidence type="ECO:0000256" key="1">
    <source>
        <dbReference type="ARBA" id="ARBA00007626"/>
    </source>
</evidence>
<dbReference type="Gene3D" id="1.25.40.10">
    <property type="entry name" value="Tetratricopeptide repeat domain"/>
    <property type="match status" value="4"/>
</dbReference>
<name>A0A6I9TAH3_SESIN</name>
<dbReference type="AlphaFoldDB" id="A0A6I9TAH3"/>
<organism evidence="4 5">
    <name type="scientific">Sesamum indicum</name>
    <name type="common">Oriental sesame</name>
    <name type="synonym">Sesamum orientale</name>
    <dbReference type="NCBI Taxonomy" id="4182"/>
    <lineage>
        <taxon>Eukaryota</taxon>
        <taxon>Viridiplantae</taxon>
        <taxon>Streptophyta</taxon>
        <taxon>Embryophyta</taxon>
        <taxon>Tracheophyta</taxon>
        <taxon>Spermatophyta</taxon>
        <taxon>Magnoliopsida</taxon>
        <taxon>eudicotyledons</taxon>
        <taxon>Gunneridae</taxon>
        <taxon>Pentapetalae</taxon>
        <taxon>asterids</taxon>
        <taxon>lamiids</taxon>
        <taxon>Lamiales</taxon>
        <taxon>Pedaliaceae</taxon>
        <taxon>Sesamum</taxon>
    </lineage>
</organism>
<keyword evidence="4" id="KW-1185">Reference proteome</keyword>
<sequence>MTAAVAVSRHLHQPLSHLLPGSLQITPAIKSVLQSLNPQNPRTHQNPNPSILNQFSPYLTPNLVVQVINDLTNPYHSLFFFTWASSPSPNPNLYRHSHFCYIAITDKLLPHKLFSLAADLLKTHNKFSDFMVGKFIKAHGDLGHLKWAVKLFHQVRRGEVGDCLFSYNALLGVLVKANRVSHAWAYFGRIVIKESVVKPDVSTYTTMIRGLCKVGMIEDAEKLFDEMSCGKNLMTYNIIIDGFCKKGLVESAQRMLDQMVGDEACPPDTVSYTTLIDGYCKKGEFGNAIRCFDEMVSRGNCEPNVLTYNALINGLCLSGNVDEARRMMSRMRLSGLRDNIATHTSLLKGYCIAGRSDEAIKHFKEMLNLGMNLDGKSYAVIVNEYCKLGRPDEAVVLLREMRGRGTNPSLASFNAVFRSLIKLQEFDKAILLLKQMQQWGCCPNFISYSEVIIGLVGAEGRMQDVEMLVNDMIQDGHGLDTTLYSSLIQAYCINGDVRKAAGLFEEMIDEGLVIKKDCFKAFVKESCVKGLVHEAENLFVQMRNSCPAFDVETYRSALNEYLIGNSGS</sequence>
<dbReference type="InParanoid" id="A0A6I9TAH3"/>
<dbReference type="InterPro" id="IPR011990">
    <property type="entry name" value="TPR-like_helical_dom_sf"/>
</dbReference>
<protein>
    <submittedName>
        <fullName evidence="5">Pentatricopeptide repeat-containing protein At1g62720-like</fullName>
    </submittedName>
</protein>
<dbReference type="GO" id="GO:0031930">
    <property type="term" value="P:mitochondria-nucleus signaling pathway"/>
    <property type="evidence" value="ECO:0007669"/>
    <property type="project" value="TreeGrafter"/>
</dbReference>
<feature type="repeat" description="PPR" evidence="3">
    <location>
        <begin position="268"/>
        <end position="302"/>
    </location>
</feature>
<dbReference type="Pfam" id="PF12854">
    <property type="entry name" value="PPR_1"/>
    <property type="match status" value="2"/>
</dbReference>
<dbReference type="PANTHER" id="PTHR47936:SF1">
    <property type="entry name" value="PENTATRICOPEPTIDE REPEAT-CONTAINING PROTEIN GUN1, CHLOROPLASTIC"/>
    <property type="match status" value="1"/>
</dbReference>
<reference evidence="5" key="1">
    <citation type="submission" date="2025-08" db="UniProtKB">
        <authorList>
            <consortium name="RefSeq"/>
        </authorList>
    </citation>
    <scope>IDENTIFICATION</scope>
</reference>
<dbReference type="GO" id="GO:0009507">
    <property type="term" value="C:chloroplast"/>
    <property type="evidence" value="ECO:0007669"/>
    <property type="project" value="TreeGrafter"/>
</dbReference>
<dbReference type="PROSITE" id="PS51375">
    <property type="entry name" value="PPR"/>
    <property type="match status" value="8"/>
</dbReference>
<dbReference type="PANTHER" id="PTHR47936">
    <property type="entry name" value="PPR_LONG DOMAIN-CONTAINING PROTEIN"/>
    <property type="match status" value="1"/>
</dbReference>
<accession>A0A6I9TAH3</accession>
<feature type="repeat" description="PPR" evidence="3">
    <location>
        <begin position="374"/>
        <end position="408"/>
    </location>
</feature>
<feature type="repeat" description="PPR" evidence="3">
    <location>
        <begin position="480"/>
        <end position="514"/>
    </location>
</feature>
<keyword evidence="2" id="KW-0677">Repeat</keyword>
<evidence type="ECO:0000256" key="3">
    <source>
        <dbReference type="PROSITE-ProRule" id="PRU00708"/>
    </source>
</evidence>
<dbReference type="OrthoDB" id="185373at2759"/>
<dbReference type="SUPFAM" id="SSF81901">
    <property type="entry name" value="HCP-like"/>
    <property type="match status" value="1"/>
</dbReference>
<dbReference type="Pfam" id="PF13041">
    <property type="entry name" value="PPR_2"/>
    <property type="match status" value="3"/>
</dbReference>
<dbReference type="GO" id="GO:0010019">
    <property type="term" value="P:chloroplast-nucleus signaling pathway"/>
    <property type="evidence" value="ECO:0007669"/>
    <property type="project" value="TreeGrafter"/>
</dbReference>
<feature type="repeat" description="PPR" evidence="3">
    <location>
        <begin position="232"/>
        <end position="266"/>
    </location>
</feature>
<dbReference type="Proteomes" id="UP000504604">
    <property type="component" value="Linkage group LG6"/>
</dbReference>
<dbReference type="Pfam" id="PF01535">
    <property type="entry name" value="PPR"/>
    <property type="match status" value="2"/>
</dbReference>